<dbReference type="SUPFAM" id="SSF55729">
    <property type="entry name" value="Acyl-CoA N-acyltransferases (Nat)"/>
    <property type="match status" value="1"/>
</dbReference>
<dbReference type="Gene3D" id="3.40.630.30">
    <property type="match status" value="1"/>
</dbReference>
<dbReference type="Pfam" id="PF21926">
    <property type="entry name" value="FeeM"/>
    <property type="match status" value="1"/>
</dbReference>
<dbReference type="EMBL" id="SACT01000001">
    <property type="protein sequence ID" value="RVT53490.1"/>
    <property type="molecule type" value="Genomic_DNA"/>
</dbReference>
<evidence type="ECO:0000313" key="3">
    <source>
        <dbReference type="Proteomes" id="UP000288178"/>
    </source>
</evidence>
<dbReference type="OrthoDB" id="9783696at2"/>
<evidence type="ECO:0000259" key="1">
    <source>
        <dbReference type="Pfam" id="PF21926"/>
    </source>
</evidence>
<gene>
    <name evidence="2" type="ORF">ENE75_00895</name>
</gene>
<accession>A0A437JZJ4</accession>
<dbReference type="InterPro" id="IPR054597">
    <property type="entry name" value="FeeM_cat"/>
</dbReference>
<dbReference type="RefSeq" id="WP_128194688.1">
    <property type="nucleotide sequence ID" value="NZ_SACT01000001.1"/>
</dbReference>
<organism evidence="2 3">
    <name type="scientific">Rubrivivax albus</name>
    <dbReference type="NCBI Taxonomy" id="2499835"/>
    <lineage>
        <taxon>Bacteria</taxon>
        <taxon>Pseudomonadati</taxon>
        <taxon>Pseudomonadota</taxon>
        <taxon>Betaproteobacteria</taxon>
        <taxon>Burkholderiales</taxon>
        <taxon>Sphaerotilaceae</taxon>
        <taxon>Rubrivivax</taxon>
    </lineage>
</organism>
<comment type="caution">
    <text evidence="2">The sequence shown here is derived from an EMBL/GenBank/DDBJ whole genome shotgun (WGS) entry which is preliminary data.</text>
</comment>
<dbReference type="AlphaFoldDB" id="A0A437JZJ4"/>
<feature type="domain" description="N-acyl amino acid synthase FeeM catalytic core" evidence="1">
    <location>
        <begin position="59"/>
        <end position="204"/>
    </location>
</feature>
<proteinExistence type="predicted"/>
<sequence length="262" mass="29291">MADDYPSTLIAASLLTRRKAKGMLVEGTRLDLLPDGADGPPRFKIKAAEQESRRSLIGGLLRSRYAWRGYQSVSLAASQTLDRFTLVALDDEQPLGTITVGFDMGKALSADDAFRPELNQLRAEGKRLCEFTKLAVDPTTATKRVLAALFHVAYIVAHRVRGFDHLVIEVNPRHQRYYERMLGMTQLGPERINRGVNAPAILLTTPFAHIREQIAIYGGQPERTSEVRTLYPFAFSADQEADVVRRLENMSDRQTFVGDTTI</sequence>
<evidence type="ECO:0000313" key="2">
    <source>
        <dbReference type="EMBL" id="RVT53490.1"/>
    </source>
</evidence>
<keyword evidence="3" id="KW-1185">Reference proteome</keyword>
<name>A0A437JZJ4_9BURK</name>
<dbReference type="Proteomes" id="UP000288178">
    <property type="component" value="Unassembled WGS sequence"/>
</dbReference>
<reference evidence="2 3" key="1">
    <citation type="submission" date="2019-01" db="EMBL/GenBank/DDBJ databases">
        <authorList>
            <person name="Chen W.-M."/>
        </authorList>
    </citation>
    <scope>NUCLEOTIDE SEQUENCE [LARGE SCALE GENOMIC DNA]</scope>
    <source>
        <strain evidence="2 3">ICH-3</strain>
    </source>
</reference>
<protein>
    <submittedName>
        <fullName evidence="2">Long-chain N-acyl amino acid synthase</fullName>
    </submittedName>
</protein>
<dbReference type="InterPro" id="IPR016181">
    <property type="entry name" value="Acyl_CoA_acyltransferase"/>
</dbReference>